<evidence type="ECO:0000313" key="3">
    <source>
        <dbReference type="Proteomes" id="UP000035368"/>
    </source>
</evidence>
<dbReference type="CDD" id="cd00090">
    <property type="entry name" value="HTH_ARSR"/>
    <property type="match status" value="1"/>
</dbReference>
<feature type="domain" description="HTH arsR-type" evidence="1">
    <location>
        <begin position="83"/>
        <end position="128"/>
    </location>
</feature>
<dbReference type="STRING" id="1050174.CEPID_05240"/>
<dbReference type="InterPro" id="IPR011991">
    <property type="entry name" value="ArsR-like_HTH"/>
</dbReference>
<name>A0A0G3GVN0_9CORY</name>
<dbReference type="GO" id="GO:0003700">
    <property type="term" value="F:DNA-binding transcription factor activity"/>
    <property type="evidence" value="ECO:0007669"/>
    <property type="project" value="InterPro"/>
</dbReference>
<dbReference type="AlphaFoldDB" id="A0A0G3GVN0"/>
<dbReference type="OrthoDB" id="3730926at2"/>
<dbReference type="Proteomes" id="UP000035368">
    <property type="component" value="Chromosome"/>
</dbReference>
<accession>A0A0G3GVN0</accession>
<dbReference type="EMBL" id="CP011541">
    <property type="protein sequence ID" value="AKK02917.1"/>
    <property type="molecule type" value="Genomic_DNA"/>
</dbReference>
<gene>
    <name evidence="2" type="ORF">CEPID_05240</name>
</gene>
<dbReference type="SUPFAM" id="SSF46785">
    <property type="entry name" value="Winged helix' DNA-binding domain"/>
    <property type="match status" value="1"/>
</dbReference>
<dbReference type="PATRIC" id="fig|1050174.4.peg.1061"/>
<dbReference type="Gene3D" id="1.10.10.10">
    <property type="entry name" value="Winged helix-like DNA-binding domain superfamily/Winged helix DNA-binding domain"/>
    <property type="match status" value="1"/>
</dbReference>
<dbReference type="InterPro" id="IPR036390">
    <property type="entry name" value="WH_DNA-bd_sf"/>
</dbReference>
<sequence>MEKDIAQWLAELEDRVRKLEATAATEATEATETNPTTPGTIQFSGAIKLQDRTYRYEWVRPAEHLLSDSFEDSLTRVAALAHPLRHQILRALLQHPATVSELVDAGLSSTGTTYHHLSALQSAGWVEKSGGAFSIPPARVVPLLTIIAAGEPH</sequence>
<organism evidence="2 3">
    <name type="scientific">Corynebacterium epidermidicanis</name>
    <dbReference type="NCBI Taxonomy" id="1050174"/>
    <lineage>
        <taxon>Bacteria</taxon>
        <taxon>Bacillati</taxon>
        <taxon>Actinomycetota</taxon>
        <taxon>Actinomycetes</taxon>
        <taxon>Mycobacteriales</taxon>
        <taxon>Corynebacteriaceae</taxon>
        <taxon>Corynebacterium</taxon>
    </lineage>
</organism>
<dbReference type="KEGG" id="cei:CEPID_05240"/>
<protein>
    <submittedName>
        <fullName evidence="2">DNA binding protein with helix-turn-helix domain</fullName>
    </submittedName>
</protein>
<keyword evidence="3" id="KW-1185">Reference proteome</keyword>
<dbReference type="RefSeq" id="WP_047240031.1">
    <property type="nucleotide sequence ID" value="NZ_CP011541.1"/>
</dbReference>
<proteinExistence type="predicted"/>
<reference evidence="2 3" key="1">
    <citation type="submission" date="2015-05" db="EMBL/GenBank/DDBJ databases">
        <title>Complete genome sequence of Corynebacterium epidermidicanis DSM 45586, isolated from the skin of a dog suffering from pruritus.</title>
        <authorList>
            <person name="Ruckert C."/>
            <person name="Albersmeier A."/>
            <person name="Winkler A."/>
            <person name="Tauch A."/>
        </authorList>
    </citation>
    <scope>NUCLEOTIDE SEQUENCE [LARGE SCALE GENOMIC DNA]</scope>
    <source>
        <strain evidence="2 3">DSM 45586</strain>
    </source>
</reference>
<evidence type="ECO:0000313" key="2">
    <source>
        <dbReference type="EMBL" id="AKK02917.1"/>
    </source>
</evidence>
<dbReference type="InterPro" id="IPR001845">
    <property type="entry name" value="HTH_ArsR_DNA-bd_dom"/>
</dbReference>
<dbReference type="Pfam" id="PF01022">
    <property type="entry name" value="HTH_5"/>
    <property type="match status" value="1"/>
</dbReference>
<evidence type="ECO:0000259" key="1">
    <source>
        <dbReference type="Pfam" id="PF01022"/>
    </source>
</evidence>
<dbReference type="InterPro" id="IPR036388">
    <property type="entry name" value="WH-like_DNA-bd_sf"/>
</dbReference>